<dbReference type="Proteomes" id="UP001285521">
    <property type="component" value="Unassembled WGS sequence"/>
</dbReference>
<evidence type="ECO:0000313" key="1">
    <source>
        <dbReference type="EMBL" id="MDX8036016.1"/>
    </source>
</evidence>
<keyword evidence="2" id="KW-1185">Reference proteome</keyword>
<sequence length="109" mass="11901">MATLIIEIHVPFPSEPVVAEGEYPFPWIDVIEDFLGGLEEEGEIEVFDDGEEYGDAYVFFITGADERDLLAVASRTAKLDGVPPGVFAVVSDDEAGEWGLGRRVELPLS</sequence>
<comment type="caution">
    <text evidence="1">The sequence shown here is derived from an EMBL/GenBank/DDBJ whole genome shotgun (WGS) entry which is preliminary data.</text>
</comment>
<accession>A0ABU4TCW3</accession>
<evidence type="ECO:0000313" key="2">
    <source>
        <dbReference type="Proteomes" id="UP001285521"/>
    </source>
</evidence>
<reference evidence="1 2" key="1">
    <citation type="submission" date="2023-11" db="EMBL/GenBank/DDBJ databases">
        <title>Lentzea sokolovensis, sp. nov., Lentzea kristufkii, sp. nov., and Lentzea miocenensis, sp. nov., rare actinobacteria from Sokolov Coal Basin, Miocene lacustrine sediment, Czech Republic.</title>
        <authorList>
            <person name="Lara A."/>
            <person name="Kotroba L."/>
            <person name="Nouioui I."/>
            <person name="Neumann-Schaal M."/>
            <person name="Mast Y."/>
            <person name="Chronakova A."/>
        </authorList>
    </citation>
    <scope>NUCLEOTIDE SEQUENCE [LARGE SCALE GENOMIC DNA]</scope>
    <source>
        <strain evidence="1 2">BCCO 10_0856</strain>
    </source>
</reference>
<organism evidence="1 2">
    <name type="scientific">Lentzea miocenica</name>
    <dbReference type="NCBI Taxonomy" id="3095431"/>
    <lineage>
        <taxon>Bacteria</taxon>
        <taxon>Bacillati</taxon>
        <taxon>Actinomycetota</taxon>
        <taxon>Actinomycetes</taxon>
        <taxon>Pseudonocardiales</taxon>
        <taxon>Pseudonocardiaceae</taxon>
        <taxon>Lentzea</taxon>
    </lineage>
</organism>
<dbReference type="RefSeq" id="WP_319971027.1">
    <property type="nucleotide sequence ID" value="NZ_JAXAVW010000040.1"/>
</dbReference>
<gene>
    <name evidence="1" type="ORF">SK803_37970</name>
</gene>
<name>A0ABU4TCW3_9PSEU</name>
<dbReference type="EMBL" id="JAXAVW010000040">
    <property type="protein sequence ID" value="MDX8036016.1"/>
    <property type="molecule type" value="Genomic_DNA"/>
</dbReference>
<protein>
    <submittedName>
        <fullName evidence="1">Uncharacterized protein</fullName>
    </submittedName>
</protein>
<proteinExistence type="predicted"/>